<dbReference type="FunFam" id="3.80.10.10:FF:000046">
    <property type="entry name" value="Toll-like receptor 2"/>
    <property type="match status" value="1"/>
</dbReference>
<organism evidence="19 20">
    <name type="scientific">Xenopus laevis</name>
    <name type="common">African clawed frog</name>
    <dbReference type="NCBI Taxonomy" id="8355"/>
    <lineage>
        <taxon>Eukaryota</taxon>
        <taxon>Metazoa</taxon>
        <taxon>Chordata</taxon>
        <taxon>Craniata</taxon>
        <taxon>Vertebrata</taxon>
        <taxon>Euteleostomi</taxon>
        <taxon>Amphibia</taxon>
        <taxon>Batrachia</taxon>
        <taxon>Anura</taxon>
        <taxon>Pipoidea</taxon>
        <taxon>Pipidae</taxon>
        <taxon>Xenopodinae</taxon>
        <taxon>Xenopus</taxon>
        <taxon>Xenopus</taxon>
    </lineage>
</organism>
<accession>A0A1L8HTU9</accession>
<protein>
    <submittedName>
        <fullName evidence="20">Toll-like receptor 1</fullName>
    </submittedName>
</protein>
<dbReference type="InterPro" id="IPR000483">
    <property type="entry name" value="Cys-rich_flank_reg_C"/>
</dbReference>
<gene>
    <name evidence="21" type="primary">tlr6.L</name>
    <name evidence="20" type="synonym">LOC108698066</name>
</gene>
<evidence type="ECO:0000256" key="7">
    <source>
        <dbReference type="ARBA" id="ARBA00022737"/>
    </source>
</evidence>
<dbReference type="InterPro" id="IPR017241">
    <property type="entry name" value="Toll-like_receptor"/>
</dbReference>
<reference evidence="20" key="1">
    <citation type="submission" date="2025-08" db="UniProtKB">
        <authorList>
            <consortium name="RefSeq"/>
        </authorList>
    </citation>
    <scope>IDENTIFICATION</scope>
    <source>
        <strain evidence="20">J_2021</strain>
        <tissue evidence="20">Erythrocytes</tissue>
    </source>
</reference>
<evidence type="ECO:0000313" key="20">
    <source>
        <dbReference type="RefSeq" id="XP_018084600.1"/>
    </source>
</evidence>
<dbReference type="GO" id="GO:0004888">
    <property type="term" value="F:transmembrane signaling receptor activity"/>
    <property type="evidence" value="ECO:0007669"/>
    <property type="project" value="InterPro"/>
</dbReference>
<feature type="disulfide bond" evidence="16">
    <location>
        <begin position="428"/>
        <end position="451"/>
    </location>
</feature>
<dbReference type="PRINTS" id="PR01537">
    <property type="entry name" value="INTRLKN1R1F"/>
</dbReference>
<dbReference type="SUPFAM" id="SSF52058">
    <property type="entry name" value="L domain-like"/>
    <property type="match status" value="2"/>
</dbReference>
<evidence type="ECO:0000256" key="1">
    <source>
        <dbReference type="ARBA" id="ARBA00004479"/>
    </source>
</evidence>
<keyword evidence="13" id="KW-0325">Glycoprotein</keyword>
<evidence type="ECO:0000256" key="6">
    <source>
        <dbReference type="ARBA" id="ARBA00022729"/>
    </source>
</evidence>
<keyword evidence="16" id="KW-1015">Disulfide bond</keyword>
<dbReference type="PROSITE" id="PS51450">
    <property type="entry name" value="LRR"/>
    <property type="match status" value="3"/>
</dbReference>
<dbReference type="InterPro" id="IPR001611">
    <property type="entry name" value="Leu-rich_rpt"/>
</dbReference>
<feature type="region of interest" description="Disordered" evidence="17">
    <location>
        <begin position="807"/>
        <end position="828"/>
    </location>
</feature>
<keyword evidence="19" id="KW-1185">Reference proteome</keyword>
<dbReference type="InterPro" id="IPR035897">
    <property type="entry name" value="Toll_tir_struct_dom_sf"/>
</dbReference>
<dbReference type="Pfam" id="PF01582">
    <property type="entry name" value="TIR"/>
    <property type="match status" value="1"/>
</dbReference>
<dbReference type="Gene3D" id="3.40.50.10140">
    <property type="entry name" value="Toll/interleukin-1 receptor homology (TIR) domain"/>
    <property type="match status" value="1"/>
</dbReference>
<keyword evidence="8 15" id="KW-0391">Immunity</keyword>
<dbReference type="PaxDb" id="8355-A0A1L8HTU9"/>
<dbReference type="GO" id="GO:0005886">
    <property type="term" value="C:plasma membrane"/>
    <property type="evidence" value="ECO:0000318"/>
    <property type="project" value="GO_Central"/>
</dbReference>
<dbReference type="FunFam" id="3.40.50.10140:FF:000001">
    <property type="entry name" value="Toll-like receptor 2"/>
    <property type="match status" value="1"/>
</dbReference>
<dbReference type="GO" id="GO:0071723">
    <property type="term" value="F:lipopeptide binding"/>
    <property type="evidence" value="ECO:0000318"/>
    <property type="project" value="GO_Central"/>
</dbReference>
<keyword evidence="14 15" id="KW-0395">Inflammatory response</keyword>
<dbReference type="InterPro" id="IPR000157">
    <property type="entry name" value="TIR_dom"/>
</dbReference>
<dbReference type="Gene3D" id="3.80.10.10">
    <property type="entry name" value="Ribonuclease Inhibitor"/>
    <property type="match status" value="1"/>
</dbReference>
<keyword evidence="9 18" id="KW-1133">Transmembrane helix</keyword>
<keyword evidence="11 18" id="KW-0472">Membrane</keyword>
<evidence type="ECO:0000256" key="15">
    <source>
        <dbReference type="PIRNR" id="PIRNR037595"/>
    </source>
</evidence>
<keyword evidence="3 15" id="KW-0399">Innate immunity</keyword>
<evidence type="ECO:0000313" key="19">
    <source>
        <dbReference type="Proteomes" id="UP000186698"/>
    </source>
</evidence>
<dbReference type="SUPFAM" id="SSF52200">
    <property type="entry name" value="Toll/Interleukin receptor TIR domain"/>
    <property type="match status" value="1"/>
</dbReference>
<keyword evidence="7" id="KW-0677">Repeat</keyword>
<evidence type="ECO:0000256" key="2">
    <source>
        <dbReference type="ARBA" id="ARBA00009634"/>
    </source>
</evidence>
<dbReference type="SMART" id="SM00369">
    <property type="entry name" value="LRR_TYP"/>
    <property type="match status" value="7"/>
</dbReference>
<feature type="compositionally biased region" description="Low complexity" evidence="17">
    <location>
        <begin position="807"/>
        <end position="821"/>
    </location>
</feature>
<keyword evidence="12 15" id="KW-0675">Receptor</keyword>
<dbReference type="SMART" id="SM00255">
    <property type="entry name" value="TIR"/>
    <property type="match status" value="1"/>
</dbReference>
<dbReference type="GO" id="GO:0071221">
    <property type="term" value="P:cellular response to bacterial lipopeptide"/>
    <property type="evidence" value="ECO:0000318"/>
    <property type="project" value="GO_Central"/>
</dbReference>
<proteinExistence type="inferred from homology"/>
<evidence type="ECO:0000256" key="5">
    <source>
        <dbReference type="ARBA" id="ARBA00022692"/>
    </source>
</evidence>
<dbReference type="KEGG" id="xla:108698066"/>
<evidence type="ECO:0000256" key="9">
    <source>
        <dbReference type="ARBA" id="ARBA00022989"/>
    </source>
</evidence>
<evidence type="ECO:0000256" key="12">
    <source>
        <dbReference type="ARBA" id="ARBA00023170"/>
    </source>
</evidence>
<dbReference type="Pfam" id="PF13855">
    <property type="entry name" value="LRR_8"/>
    <property type="match status" value="2"/>
</dbReference>
<dbReference type="RefSeq" id="XP_018084600.1">
    <property type="nucleotide sequence ID" value="XM_018229111.2"/>
</dbReference>
<sequence>MELSKATQYKIQGYIMAAIFFLLIYICSSALCAGQEMFESHTANYSHKSLAAVPRNLSLMTTVLDISFNNIAAMETSDFNYTLDLKVLNASHNQMKYLDSNIFRFDSELEYLDLSYNQLRNISGTFPNNLHHLDISFNDFQTMSVCRGFGNMLLLEYLGLGASQIVKNDFEGIAHLHLKEVFIELNPLLDYENGSLLSLNTKKLTLDLGLLSNKDRYNVLLDAVNTTKILDLSHIYEWNIHTDPEKYIFDIVKNSKVTDLTMRHVNVDWKMVVLALQYIWHSSVEILNFYDFSLKGKIEQTSFDYSNTSVKVFNLQGVNVGVFQFDQSVVYRVFSNMNIENLTLNFANLLFMVCPLNFSTFQNIDFSNNALTDDLFQDCSTLINLKCLKLRQNKLEKISKVSIMTKNMPSLEYLDVSHNLLTYDEEDCHWSESIAKLNLASNSLTESIFKCLPINIEILILKNNDITHVPRDVAHLDGLVELNLSFNRLADIPDCSNLRSLSLLSVEANQILYPSFESIESCSRVKHISAGQNPFQCNCELRRFIKQEREAPGRLIGWPEAYVCKYPDNVRGTMLKDFDLPEITCNVFILIPVIILPIIFFIVLIIGLCKYLDAPWFLKMIWQYTKTKQRTRTSKQGYQSLQKDLDFHAFISYSEHDASWVKNIFLPSIERSNECIRICQHERNFVPGKSIIENIINCIDKSYKSIFILSPNFVQSEWCHYELYFAHHKLYTENNDNLILILLEPIPQYLIPSKYYKLKTLMAQRTYLEWPVEKSKHSLFWANLRAAISVDLTHAVSENTCSVSSENSCSASSKNSCSTESETTRLLS</sequence>
<dbReference type="AlphaFoldDB" id="A0A1L8HTU9"/>
<evidence type="ECO:0000256" key="14">
    <source>
        <dbReference type="ARBA" id="ARBA00023198"/>
    </source>
</evidence>
<comment type="similarity">
    <text evidence="2 15">Belongs to the Toll-like receptor family.</text>
</comment>
<name>A0A1L8HTU9_XENLA</name>
<keyword evidence="4" id="KW-0433">Leucine-rich repeat</keyword>
<dbReference type="SMART" id="SM00082">
    <property type="entry name" value="LRRCT"/>
    <property type="match status" value="1"/>
</dbReference>
<evidence type="ECO:0000256" key="17">
    <source>
        <dbReference type="SAM" id="MobiDB-lite"/>
    </source>
</evidence>
<dbReference type="Xenbase" id="XB-GENE-866216">
    <property type="gene designation" value="tlr6.L"/>
</dbReference>
<keyword evidence="6" id="KW-0732">Signal</keyword>
<evidence type="ECO:0000256" key="3">
    <source>
        <dbReference type="ARBA" id="ARBA00022588"/>
    </source>
</evidence>
<evidence type="ECO:0000313" key="21">
    <source>
        <dbReference type="Xenbase" id="XB-GENE-866216"/>
    </source>
</evidence>
<keyword evidence="10" id="KW-0520">NAD</keyword>
<dbReference type="InterPro" id="IPR032675">
    <property type="entry name" value="LRR_dom_sf"/>
</dbReference>
<dbReference type="AGR" id="Xenbase:XB-GENE-866216"/>
<dbReference type="Bgee" id="108698066">
    <property type="expression patterns" value="Expressed in spleen and 12 other cell types or tissues"/>
</dbReference>
<evidence type="ECO:0000256" key="10">
    <source>
        <dbReference type="ARBA" id="ARBA00023027"/>
    </source>
</evidence>
<evidence type="ECO:0000256" key="13">
    <source>
        <dbReference type="ARBA" id="ARBA00023180"/>
    </source>
</evidence>
<dbReference type="Proteomes" id="UP000186698">
    <property type="component" value="Chromosome 1L"/>
</dbReference>
<dbReference type="PANTHER" id="PTHR24365">
    <property type="entry name" value="TOLL-LIKE RECEPTOR"/>
    <property type="match status" value="1"/>
</dbReference>
<dbReference type="GO" id="GO:0038023">
    <property type="term" value="F:signaling receptor activity"/>
    <property type="evidence" value="ECO:0000318"/>
    <property type="project" value="GO_Central"/>
</dbReference>
<evidence type="ECO:0000256" key="8">
    <source>
        <dbReference type="ARBA" id="ARBA00022859"/>
    </source>
</evidence>
<dbReference type="OMA" id="GKISCHP"/>
<comment type="subcellular location">
    <subcellularLocation>
        <location evidence="1">Membrane</location>
        <topology evidence="1">Single-pass type I membrane protein</topology>
    </subcellularLocation>
</comment>
<dbReference type="PIRSF" id="PIRSF037595">
    <property type="entry name" value="Toll-like_receptor"/>
    <property type="match status" value="1"/>
</dbReference>
<dbReference type="GO" id="GO:0035663">
    <property type="term" value="F:Toll-like receptor 2 binding"/>
    <property type="evidence" value="ECO:0000318"/>
    <property type="project" value="GO_Central"/>
</dbReference>
<evidence type="ECO:0000256" key="11">
    <source>
        <dbReference type="ARBA" id="ARBA00023136"/>
    </source>
</evidence>
<dbReference type="GO" id="GO:0006954">
    <property type="term" value="P:inflammatory response"/>
    <property type="evidence" value="ECO:0000318"/>
    <property type="project" value="GO_Central"/>
</dbReference>
<evidence type="ECO:0000256" key="18">
    <source>
        <dbReference type="SAM" id="Phobius"/>
    </source>
</evidence>
<dbReference type="PROSITE" id="PS50104">
    <property type="entry name" value="TIR"/>
    <property type="match status" value="1"/>
</dbReference>
<evidence type="ECO:0000256" key="16">
    <source>
        <dbReference type="PIRSR" id="PIRSR037595-2"/>
    </source>
</evidence>
<dbReference type="GO" id="GO:0002224">
    <property type="term" value="P:toll-like receptor signaling pathway"/>
    <property type="evidence" value="ECO:0000318"/>
    <property type="project" value="GO_Central"/>
</dbReference>
<feature type="transmembrane region" description="Helical" evidence="18">
    <location>
        <begin position="587"/>
        <end position="612"/>
    </location>
</feature>
<dbReference type="STRING" id="8355.A0A1L8HTU9"/>
<evidence type="ECO:0000256" key="4">
    <source>
        <dbReference type="ARBA" id="ARBA00022614"/>
    </source>
</evidence>
<dbReference type="PANTHER" id="PTHR24365:SF422">
    <property type="entry name" value="TOLL-LIKE RECEPTOR 6"/>
    <property type="match status" value="1"/>
</dbReference>
<keyword evidence="5 18" id="KW-0812">Transmembrane</keyword>
<dbReference type="GO" id="GO:0045087">
    <property type="term" value="P:innate immune response"/>
    <property type="evidence" value="ECO:0007669"/>
    <property type="project" value="UniProtKB-UniRule"/>
</dbReference>
<dbReference type="InterPro" id="IPR003591">
    <property type="entry name" value="Leu-rich_rpt_typical-subtyp"/>
</dbReference>
<dbReference type="OrthoDB" id="1081807at2759"/>
<dbReference type="GeneID" id="108698066"/>
<dbReference type="PRINTS" id="PR00019">
    <property type="entry name" value="LEURICHRPT"/>
</dbReference>